<dbReference type="HOGENOM" id="CLU_270603_0_0_2"/>
<dbReference type="STRING" id="583356.Igag_0041"/>
<reference evidence="1 2" key="1">
    <citation type="journal article" date="2010" name="Stand. Genomic Sci.">
        <title>Complete genome sequence of Ignisphaera aggregans type strain (AQ1.S1).</title>
        <authorList>
            <person name="Goker M."/>
            <person name="Held B."/>
            <person name="Lapidus A."/>
            <person name="Nolan M."/>
            <person name="Spring S."/>
            <person name="Yasawong M."/>
            <person name="Lucas S."/>
            <person name="Glavina Del Rio T."/>
            <person name="Tice H."/>
            <person name="Cheng J.F."/>
            <person name="Goodwin L."/>
            <person name="Tapia R."/>
            <person name="Pitluck S."/>
            <person name="Liolios K."/>
            <person name="Ivanova N."/>
            <person name="Mavromatis K."/>
            <person name="Mikhailova N."/>
            <person name="Pati A."/>
            <person name="Chen A."/>
            <person name="Palaniappan K."/>
            <person name="Brambilla E."/>
            <person name="Land M."/>
            <person name="Hauser L."/>
            <person name="Chang Y.J."/>
            <person name="Jeffries C.D."/>
            <person name="Brettin T."/>
            <person name="Detter J.C."/>
            <person name="Han C."/>
            <person name="Rohde M."/>
            <person name="Sikorski J."/>
            <person name="Woyke T."/>
            <person name="Bristow J."/>
            <person name="Eisen J.A."/>
            <person name="Markowitz V."/>
            <person name="Hugenholtz P."/>
            <person name="Kyrpides N.C."/>
            <person name="Klenk H.P."/>
        </authorList>
    </citation>
    <scope>NUCLEOTIDE SEQUENCE [LARGE SCALE GENOMIC DNA]</scope>
    <source>
        <strain evidence="2">DSM 17230 / JCM 13409 / AQ1.S1</strain>
    </source>
</reference>
<gene>
    <name evidence="1" type="ordered locus">Igag_0041</name>
</gene>
<dbReference type="Proteomes" id="UP000001304">
    <property type="component" value="Chromosome"/>
</dbReference>
<dbReference type="KEGG" id="iag:Igag_0041"/>
<keyword evidence="2" id="KW-1185">Reference proteome</keyword>
<evidence type="ECO:0000313" key="2">
    <source>
        <dbReference type="Proteomes" id="UP000001304"/>
    </source>
</evidence>
<name>E0SPF1_IGNAA</name>
<protein>
    <submittedName>
        <fullName evidence="1">Uncharacterized protein</fullName>
    </submittedName>
</protein>
<accession>E0SPF1</accession>
<proteinExistence type="predicted"/>
<dbReference type="EMBL" id="CP002098">
    <property type="protein sequence ID" value="ADM26894.1"/>
    <property type="molecule type" value="Genomic_DNA"/>
</dbReference>
<dbReference type="AlphaFoldDB" id="E0SPF1"/>
<sequence>MNPVKSKSIYKSISIIILLALSIIPATLLTTTVKAQGTITLSSGNLHPTKAIEIRVDIPGLTANEITLRVLDPAGNAIIPNLIARSVATGVYYAYLGGEDIQNLAEFLGAGAKVDPSQYGAMIPRGRVSLGTTLTIEVLGYGISTTVYYGYVAPTSVKFDRDVVPTRRINEYEITLTVVDQDLNLNPVAVDQGGNIILNLRLIGTADGFYAEGQLQLQVGSESKVNSAEFSVRFTVQDLIDVLQGIEDREGGPLKKGDVILIDVASDVGGNDNTKTISTKITADYRYPTVKVSFTQQGITIDVESPDDNVRSRAPDTLQSVDEQGNNIYVYVSFAGRTCNVPANLFQETGSNTNVFRLTIPVAWGQQNAIDCDNLRVTLGVDKASFTLSATYLDRTGSGTYETAKPEVTVQKQSPVNVILLVNDRDINVNPNSIDRLNSRVAGGVIYLYTTDGVNIVDIYEISVYDDKGNFVRAPADINVAFFETDFNSGVFRLIISSPGLFTAGKSYTIKIKDHTGGYTVDVPVTITPVEIKLDRSEYPATPGGLTIYITYSNDLYNIRPERIDYIDDTVVVEIRDANNNQLQQWVVQRLTETDVDSGVFTGSITINIPLDDRVIEGKIVVYDPNYREVAKAEAKLKIFDGSLKVEPSTVKMGDTITITIEDQDLNRDSQRAEEYNLQILSSARCGAMAVRLKETGPNTGVFTATLRVSLEDMPAAFADCLRAPDTFTITYSDVRERELIEGYTRYTMSLQAKVSLVSTTGTLDVKTAEEGYIGLDETFTVTVKDVDLNLRAEQADRATVYIVVEGIRDLEIRPYEVQLDETGSSTGVFTVQIRFRDIPGVPGDLTQRASLVGKKVMIMYRDEADATGVARVVQKILTIKAYEPYITVSPKDFVNVGEDIFINVTDKNRAGARTVDVIVKSTNYPMPITLRAYEVGENTGVFTTKVKVVDPSEWIFGAPQVPALLGDTITITYIAPVNSAGQTNVPVTTSLVVGRYAPIPAKTEKVETLDEYGKPVTPSVGKLTFVSVTVKNVDIVSRDMTVMVVVRDPDGVAVAMFFTTLTLSPGESRAQGFGFIPAKAGTYSVEVYVVKSLADRTVLAEPYSTSLNVV</sequence>
<organism evidence="1 2">
    <name type="scientific">Ignisphaera aggregans (strain DSM 17230 / JCM 13409 / AQ1.S1)</name>
    <dbReference type="NCBI Taxonomy" id="583356"/>
    <lineage>
        <taxon>Archaea</taxon>
        <taxon>Thermoproteota</taxon>
        <taxon>Thermoprotei</taxon>
        <taxon>Desulfurococcales</taxon>
        <taxon>Desulfurococcaceae</taxon>
        <taxon>Ignisphaera</taxon>
    </lineage>
</organism>
<dbReference type="BioCyc" id="IAGG583356:GHAH-44-MONOMER"/>
<evidence type="ECO:0000313" key="1">
    <source>
        <dbReference type="EMBL" id="ADM26894.1"/>
    </source>
</evidence>